<dbReference type="RefSeq" id="WP_088749775.1">
    <property type="nucleotide sequence ID" value="NZ_NJGU01000001.1"/>
</dbReference>
<accession>A0A246WUE7</accession>
<reference evidence="2 3" key="1">
    <citation type="submission" date="2017-06" db="EMBL/GenBank/DDBJ databases">
        <title>Herbaspirillum phytohormonus sp. nov., isolated from the root nodule of Robinia pseudoacacia in lead-zinc mine.</title>
        <authorList>
            <person name="Fan M."/>
            <person name="Lin Y."/>
        </authorList>
    </citation>
    <scope>NUCLEOTIDE SEQUENCE [LARGE SCALE GENOMIC DNA]</scope>
    <source>
        <strain evidence="2 3">HZ10</strain>
    </source>
</reference>
<sequence length="191" mass="21029">MSMRYTGQPVPIDGKRKFSAKEASQGAQSMAFLRSREGKSIQERGQSPQQAIRRFVVMFAVSLALGASPMAQAQYQAAPAAPTSAERDALLEHLRLVIPDETRKVAPKVLSDFVNRYLQRAKRSGLDDVNRQTYYLLLALYTSGKGIERPEVKALMAHPPVSDDAFNDALTNLPQAVWESGKPLWDTAAAP</sequence>
<protein>
    <submittedName>
        <fullName evidence="2">Uncharacterized protein</fullName>
    </submittedName>
</protein>
<evidence type="ECO:0000313" key="3">
    <source>
        <dbReference type="Proteomes" id="UP000197596"/>
    </source>
</evidence>
<gene>
    <name evidence="2" type="ORF">CEJ42_00870</name>
</gene>
<name>A0A246WUE7_9BURK</name>
<feature type="region of interest" description="Disordered" evidence="1">
    <location>
        <begin position="1"/>
        <end position="20"/>
    </location>
</feature>
<dbReference type="EMBL" id="NJGU01000001">
    <property type="protein sequence ID" value="OWY30663.1"/>
    <property type="molecule type" value="Genomic_DNA"/>
</dbReference>
<organism evidence="2 3">
    <name type="scientific">Herbaspirillum robiniae</name>
    <dbReference type="NCBI Taxonomy" id="2014887"/>
    <lineage>
        <taxon>Bacteria</taxon>
        <taxon>Pseudomonadati</taxon>
        <taxon>Pseudomonadota</taxon>
        <taxon>Betaproteobacteria</taxon>
        <taxon>Burkholderiales</taxon>
        <taxon>Oxalobacteraceae</taxon>
        <taxon>Herbaspirillum</taxon>
    </lineage>
</organism>
<evidence type="ECO:0000256" key="1">
    <source>
        <dbReference type="SAM" id="MobiDB-lite"/>
    </source>
</evidence>
<proteinExistence type="predicted"/>
<dbReference type="Proteomes" id="UP000197596">
    <property type="component" value="Unassembled WGS sequence"/>
</dbReference>
<comment type="caution">
    <text evidence="2">The sequence shown here is derived from an EMBL/GenBank/DDBJ whole genome shotgun (WGS) entry which is preliminary data.</text>
</comment>
<evidence type="ECO:0000313" key="2">
    <source>
        <dbReference type="EMBL" id="OWY30663.1"/>
    </source>
</evidence>
<dbReference type="AlphaFoldDB" id="A0A246WUE7"/>